<reference evidence="3" key="1">
    <citation type="submission" date="2015-09" db="EMBL/GenBank/DDBJ databases">
        <authorList>
            <person name="Rodrigo-Torres L."/>
            <person name="Arahal D.R."/>
        </authorList>
    </citation>
    <scope>NUCLEOTIDE SEQUENCE [LARGE SCALE GENOMIC DNA]</scope>
    <source>
        <strain evidence="3">CECT 4293</strain>
    </source>
</reference>
<evidence type="ECO:0000313" key="3">
    <source>
        <dbReference type="Proteomes" id="UP000050786"/>
    </source>
</evidence>
<dbReference type="AlphaFoldDB" id="A0A0N7LP83"/>
<dbReference type="EMBL" id="CYPS01000047">
    <property type="protein sequence ID" value="CUH44500.1"/>
    <property type="molecule type" value="Genomic_DNA"/>
</dbReference>
<accession>A0A0N7LP83</accession>
<keyword evidence="1" id="KW-0732">Signal</keyword>
<dbReference type="Proteomes" id="UP000050786">
    <property type="component" value="Unassembled WGS sequence"/>
</dbReference>
<dbReference type="Pfam" id="PF11736">
    <property type="entry name" value="DUF3299"/>
    <property type="match status" value="1"/>
</dbReference>
<organism evidence="2 3">
    <name type="scientific">Ruegeria atlantica</name>
    <dbReference type="NCBI Taxonomy" id="81569"/>
    <lineage>
        <taxon>Bacteria</taxon>
        <taxon>Pseudomonadati</taxon>
        <taxon>Pseudomonadota</taxon>
        <taxon>Alphaproteobacteria</taxon>
        <taxon>Rhodobacterales</taxon>
        <taxon>Roseobacteraceae</taxon>
        <taxon>Ruegeria</taxon>
    </lineage>
</organism>
<feature type="signal peptide" evidence="1">
    <location>
        <begin position="1"/>
        <end position="22"/>
    </location>
</feature>
<evidence type="ECO:0000313" key="2">
    <source>
        <dbReference type="EMBL" id="CUH44500.1"/>
    </source>
</evidence>
<keyword evidence="3" id="KW-1185">Reference proteome</keyword>
<sequence length="217" mass="24688">MKTIAHFLNILFALAIAGPLLAADPRNISWQDLLPEERPYHDPFATLEYSQVNALAMLYRIEILHADTADDEKRAEAFQIREDLVSQGLDPDWLFEQREIVMNQRLIAAREPNLDLLGENVRLPGYLLPLDIVDQKAVEFLLVPTVGACIHTPPPPANQMVYVRYEQGFEIDELYKPVWISGEMRALSRSQSLNYVDGQANIETSYAMDALSVEIYD</sequence>
<dbReference type="Gene3D" id="2.40.50.870">
    <property type="entry name" value="Protein of unknown function (DUF3299)"/>
    <property type="match status" value="1"/>
</dbReference>
<gene>
    <name evidence="2" type="ORF">RUM4293_03405</name>
</gene>
<evidence type="ECO:0008006" key="4">
    <source>
        <dbReference type="Google" id="ProtNLM"/>
    </source>
</evidence>
<dbReference type="InterPro" id="IPR021727">
    <property type="entry name" value="DUF3299"/>
</dbReference>
<feature type="chain" id="PRO_5006015454" description="DUF3299 domain-containing protein" evidence="1">
    <location>
        <begin position="23"/>
        <end position="217"/>
    </location>
</feature>
<dbReference type="RefSeq" id="WP_058274490.1">
    <property type="nucleotide sequence ID" value="NZ_CANLTD010000020.1"/>
</dbReference>
<protein>
    <recommendedName>
        <fullName evidence="4">DUF3299 domain-containing protein</fullName>
    </recommendedName>
</protein>
<evidence type="ECO:0000256" key="1">
    <source>
        <dbReference type="SAM" id="SignalP"/>
    </source>
</evidence>
<proteinExistence type="predicted"/>
<name>A0A0N7LP83_9RHOB</name>